<dbReference type="Pfam" id="PF06439">
    <property type="entry name" value="3keto-disac_hyd"/>
    <property type="match status" value="1"/>
</dbReference>
<keyword evidence="4" id="KW-1185">Reference proteome</keyword>
<dbReference type="Gene3D" id="2.60.120.560">
    <property type="entry name" value="Exo-inulinase, domain 1"/>
    <property type="match status" value="1"/>
</dbReference>
<evidence type="ECO:0000259" key="2">
    <source>
        <dbReference type="Pfam" id="PF06439"/>
    </source>
</evidence>
<dbReference type="KEGG" id="anp:FK178_04440"/>
<feature type="domain" description="3-keto-alpha-glucoside-1,2-lyase/3-keto-2-hydroxy-glucal hydratase" evidence="2">
    <location>
        <begin position="35"/>
        <end position="251"/>
    </location>
</feature>
<evidence type="ECO:0000313" key="4">
    <source>
        <dbReference type="Proteomes" id="UP000321954"/>
    </source>
</evidence>
<accession>A0A5B8YK69</accession>
<protein>
    <submittedName>
        <fullName evidence="3">DUF1080 domain-containing protein</fullName>
    </submittedName>
</protein>
<evidence type="ECO:0000256" key="1">
    <source>
        <dbReference type="SAM" id="SignalP"/>
    </source>
</evidence>
<dbReference type="AlphaFoldDB" id="A0A5B8YK69"/>
<sequence>MKKMKKFPILIFLLGAFIFSHPLKAQNTSIYAQEGYVSLFNGKDLSGWKIPDGDGGHWSVIDGVIDYDARSEAKGDKSLWSEKEYKDFKLHVEWRFKGYGDHLFPLPTILPTGEYLLDEKGNIIEPLGPNSDSGILLKGAGQVQMWCWSVGSGELWTVRNDKSLPAEVRAAAVPSENADQPVGQWNSFDIILKGKRITVILNGITVIDNALYPSMEETGPIGLQHHGGIHKETGKMTGASSLVQFRNIWIKEL</sequence>
<reference evidence="3 4" key="1">
    <citation type="submission" date="2019-08" db="EMBL/GenBank/DDBJ databases">
        <title>Antarcticibacterium arcticum sp. nov., a bacterium isolated from marine sediment of the Canadian Beaufort Sea.</title>
        <authorList>
            <person name="Lee Y.M."/>
            <person name="Baek K."/>
            <person name="Lee D.-H."/>
            <person name="Shin S.C."/>
            <person name="Jin Y.K."/>
            <person name="Park Y."/>
        </authorList>
    </citation>
    <scope>NUCLEOTIDE SEQUENCE [LARGE SCALE GENOMIC DNA]</scope>
    <source>
        <strain evidence="3 4">PAMC 28998</strain>
    </source>
</reference>
<feature type="chain" id="PRO_5022726101" evidence="1">
    <location>
        <begin position="26"/>
        <end position="253"/>
    </location>
</feature>
<dbReference type="InterPro" id="IPR010496">
    <property type="entry name" value="AL/BT2_dom"/>
</dbReference>
<proteinExistence type="predicted"/>
<dbReference type="EMBL" id="CP042476">
    <property type="protein sequence ID" value="QED37003.1"/>
    <property type="molecule type" value="Genomic_DNA"/>
</dbReference>
<dbReference type="OrthoDB" id="929868at2"/>
<keyword evidence="1" id="KW-0732">Signal</keyword>
<organism evidence="3 4">
    <name type="scientific">Antarcticibacterium arcticum</name>
    <dbReference type="NCBI Taxonomy" id="2585771"/>
    <lineage>
        <taxon>Bacteria</taxon>
        <taxon>Pseudomonadati</taxon>
        <taxon>Bacteroidota</taxon>
        <taxon>Flavobacteriia</taxon>
        <taxon>Flavobacteriales</taxon>
        <taxon>Flavobacteriaceae</taxon>
        <taxon>Antarcticibacterium</taxon>
    </lineage>
</organism>
<dbReference type="Proteomes" id="UP000321954">
    <property type="component" value="Chromosome"/>
</dbReference>
<feature type="signal peptide" evidence="1">
    <location>
        <begin position="1"/>
        <end position="25"/>
    </location>
</feature>
<name>A0A5B8YK69_9FLAO</name>
<gene>
    <name evidence="3" type="ORF">FK178_04440</name>
</gene>
<evidence type="ECO:0000313" key="3">
    <source>
        <dbReference type="EMBL" id="QED37003.1"/>
    </source>
</evidence>
<dbReference type="GO" id="GO:0016787">
    <property type="term" value="F:hydrolase activity"/>
    <property type="evidence" value="ECO:0007669"/>
    <property type="project" value="InterPro"/>
</dbReference>